<dbReference type="EMBL" id="FQXG01000008">
    <property type="protein sequence ID" value="SHI15113.1"/>
    <property type="molecule type" value="Genomic_DNA"/>
</dbReference>
<proteinExistence type="predicted"/>
<dbReference type="Proteomes" id="UP000184268">
    <property type="component" value="Unassembled WGS sequence"/>
</dbReference>
<keyword evidence="3" id="KW-1185">Reference proteome</keyword>
<feature type="transmembrane region" description="Helical" evidence="1">
    <location>
        <begin position="12"/>
        <end position="31"/>
    </location>
</feature>
<gene>
    <name evidence="2" type="ORF">SAMN02745129_4394</name>
</gene>
<feature type="transmembrane region" description="Helical" evidence="1">
    <location>
        <begin position="89"/>
        <end position="114"/>
    </location>
</feature>
<evidence type="ECO:0000313" key="2">
    <source>
        <dbReference type="EMBL" id="SHI15113.1"/>
    </source>
</evidence>
<accession>A0A1M5YU38</accession>
<organism evidence="2 3">
    <name type="scientific">Ferrimonas marina</name>
    <dbReference type="NCBI Taxonomy" id="299255"/>
    <lineage>
        <taxon>Bacteria</taxon>
        <taxon>Pseudomonadati</taxon>
        <taxon>Pseudomonadota</taxon>
        <taxon>Gammaproteobacteria</taxon>
        <taxon>Alteromonadales</taxon>
        <taxon>Ferrimonadaceae</taxon>
        <taxon>Ferrimonas</taxon>
    </lineage>
</organism>
<keyword evidence="1" id="KW-1133">Transmembrane helix</keyword>
<name>A0A1M5YU38_9GAMM</name>
<protein>
    <submittedName>
        <fullName evidence="2">Uncharacterized protein</fullName>
    </submittedName>
</protein>
<feature type="transmembrane region" description="Helical" evidence="1">
    <location>
        <begin position="51"/>
        <end position="68"/>
    </location>
</feature>
<sequence>MPERPKRRLKPHLGLILMLLLAVVMIPVLAWNGVLSPDEQIATWFQRSGSLVVLCAALIEYILFKISLSNTPASGDAEPTGYQRKASPLYLRVIHGIKYLAAGVAIIGTVIWGYGDLIYSHITAIGH</sequence>
<keyword evidence="1" id="KW-0472">Membrane</keyword>
<dbReference type="AlphaFoldDB" id="A0A1M5YU38"/>
<reference evidence="2 3" key="1">
    <citation type="submission" date="2016-11" db="EMBL/GenBank/DDBJ databases">
        <authorList>
            <person name="Jaros S."/>
            <person name="Januszkiewicz K."/>
            <person name="Wedrychowicz H."/>
        </authorList>
    </citation>
    <scope>NUCLEOTIDE SEQUENCE [LARGE SCALE GENOMIC DNA]</scope>
    <source>
        <strain evidence="2 3">DSM 16917</strain>
    </source>
</reference>
<evidence type="ECO:0000256" key="1">
    <source>
        <dbReference type="SAM" id="Phobius"/>
    </source>
</evidence>
<keyword evidence="1" id="KW-0812">Transmembrane</keyword>
<evidence type="ECO:0000313" key="3">
    <source>
        <dbReference type="Proteomes" id="UP000184268"/>
    </source>
</evidence>